<dbReference type="PANTHER" id="PTHR12161">
    <property type="entry name" value="IST1 FAMILY MEMBER"/>
    <property type="match status" value="1"/>
</dbReference>
<comment type="caution">
    <text evidence="2">The sequence shown here is derived from an EMBL/GenBank/DDBJ whole genome shotgun (WGS) entry which is preliminary data.</text>
</comment>
<dbReference type="GO" id="GO:0015031">
    <property type="term" value="P:protein transport"/>
    <property type="evidence" value="ECO:0007669"/>
    <property type="project" value="InterPro"/>
</dbReference>
<keyword evidence="3" id="KW-1185">Reference proteome</keyword>
<dbReference type="AlphaFoldDB" id="A0AAV6P5E4"/>
<evidence type="ECO:0000256" key="1">
    <source>
        <dbReference type="SAM" id="MobiDB-lite"/>
    </source>
</evidence>
<feature type="region of interest" description="Disordered" evidence="1">
    <location>
        <begin position="247"/>
        <end position="319"/>
    </location>
</feature>
<evidence type="ECO:0000313" key="3">
    <source>
        <dbReference type="Proteomes" id="UP000685013"/>
    </source>
</evidence>
<gene>
    <name evidence="2" type="ORF">SDJN03_00379</name>
</gene>
<dbReference type="InterPro" id="IPR005061">
    <property type="entry name" value="Ist1"/>
</dbReference>
<dbReference type="Proteomes" id="UP000685013">
    <property type="component" value="Chromosome 1"/>
</dbReference>
<feature type="compositionally biased region" description="Polar residues" evidence="1">
    <location>
        <begin position="262"/>
        <end position="273"/>
    </location>
</feature>
<protein>
    <submittedName>
        <fullName evidence="2">Uncharacterized protein</fullName>
    </submittedName>
</protein>
<reference evidence="2 3" key="1">
    <citation type="journal article" date="2021" name="Hortic Res">
        <title>The domestication of Cucurbita argyrosperma as revealed by the genome of its wild relative.</title>
        <authorList>
            <person name="Barrera-Redondo J."/>
            <person name="Sanchez-de la Vega G."/>
            <person name="Aguirre-Liguori J.A."/>
            <person name="Castellanos-Morales G."/>
            <person name="Gutierrez-Guerrero Y.T."/>
            <person name="Aguirre-Dugua X."/>
            <person name="Aguirre-Planter E."/>
            <person name="Tenaillon M.I."/>
            <person name="Lira-Saade R."/>
            <person name="Eguiarte L.E."/>
        </authorList>
    </citation>
    <scope>NUCLEOTIDE SEQUENCE [LARGE SCALE GENOMIC DNA]</scope>
    <source>
        <strain evidence="2">JBR-2021</strain>
    </source>
</reference>
<organism evidence="2 3">
    <name type="scientific">Cucurbita argyrosperma subsp. sororia</name>
    <dbReference type="NCBI Taxonomy" id="37648"/>
    <lineage>
        <taxon>Eukaryota</taxon>
        <taxon>Viridiplantae</taxon>
        <taxon>Streptophyta</taxon>
        <taxon>Embryophyta</taxon>
        <taxon>Tracheophyta</taxon>
        <taxon>Spermatophyta</taxon>
        <taxon>Magnoliopsida</taxon>
        <taxon>eudicotyledons</taxon>
        <taxon>Gunneridae</taxon>
        <taxon>Pentapetalae</taxon>
        <taxon>rosids</taxon>
        <taxon>fabids</taxon>
        <taxon>Cucurbitales</taxon>
        <taxon>Cucurbitaceae</taxon>
        <taxon>Cucurbiteae</taxon>
        <taxon>Cucurbita</taxon>
    </lineage>
</organism>
<dbReference type="PANTHER" id="PTHR12161:SF16">
    <property type="entry name" value="REGULATOR OF VPS4 ACTIVITY IN THE MVB PATHWAY PROTEIN"/>
    <property type="match status" value="1"/>
</dbReference>
<sequence>MGRKLDALLGRNRYLKPSKFKALANMAISRTAILKNQHQARCSLAQPDVLQLLNLAYQPRAQLDEGDDPKFSTRQPSAETKLKVLKEIAFENGITLHLEKEPTVINKEKLKQKLEAKKSATLDNPEVINTTDNVYEVIISDESVSESVRAKKFKDVASAAQDAFQATKAEIEFSRSKSQDIDIDHEDGSYFHKNEKASKMDSSHKSKLNAEEASIPYSKIDHSDDFSFENTHLVELESCSSEYKYIEERNQEESPAEPAKENMSSVPNLDSDISNLKEKSSNSNSIFHNEPGNDRLISKEEFASKNEISDEDIRAHALK</sequence>
<feature type="compositionally biased region" description="Basic and acidic residues" evidence="1">
    <location>
        <begin position="291"/>
        <end position="319"/>
    </location>
</feature>
<evidence type="ECO:0000313" key="2">
    <source>
        <dbReference type="EMBL" id="KAG6607037.1"/>
    </source>
</evidence>
<accession>A0AAV6P5E4</accession>
<proteinExistence type="predicted"/>
<feature type="non-terminal residue" evidence="2">
    <location>
        <position position="1"/>
    </location>
</feature>
<dbReference type="EMBL" id="JAGKQH010000001">
    <property type="protein sequence ID" value="KAG6607037.1"/>
    <property type="molecule type" value="Genomic_DNA"/>
</dbReference>
<name>A0AAV6P5E4_9ROSI</name>